<dbReference type="PANTHER" id="PTHR24221:SF654">
    <property type="entry name" value="ATP-BINDING CASSETTE SUB-FAMILY B MEMBER 6"/>
    <property type="match status" value="1"/>
</dbReference>
<evidence type="ECO:0000256" key="7">
    <source>
        <dbReference type="ARBA" id="ARBA00022989"/>
    </source>
</evidence>
<dbReference type="PROSITE" id="PS50929">
    <property type="entry name" value="ABC_TM1F"/>
    <property type="match status" value="1"/>
</dbReference>
<dbReference type="SUPFAM" id="SSF90123">
    <property type="entry name" value="ABC transporter transmembrane region"/>
    <property type="match status" value="1"/>
</dbReference>
<feature type="domain" description="ABC transporter" evidence="11">
    <location>
        <begin position="351"/>
        <end position="584"/>
    </location>
</feature>
<dbReference type="Pfam" id="PF00005">
    <property type="entry name" value="ABC_tran"/>
    <property type="match status" value="1"/>
</dbReference>
<gene>
    <name evidence="13" type="ORF">SAMN05216463_11241</name>
</gene>
<dbReference type="Gene3D" id="1.20.1560.10">
    <property type="entry name" value="ABC transporter type 1, transmembrane domain"/>
    <property type="match status" value="1"/>
</dbReference>
<dbReference type="GO" id="GO:0005524">
    <property type="term" value="F:ATP binding"/>
    <property type="evidence" value="ECO:0007669"/>
    <property type="project" value="UniProtKB-KW"/>
</dbReference>
<keyword evidence="7 10" id="KW-1133">Transmembrane helix</keyword>
<keyword evidence="4 10" id="KW-0812">Transmembrane</keyword>
<dbReference type="InterPro" id="IPR017871">
    <property type="entry name" value="ABC_transporter-like_CS"/>
</dbReference>
<dbReference type="PROSITE" id="PS50893">
    <property type="entry name" value="ABC_TRANSPORTER_2"/>
    <property type="match status" value="1"/>
</dbReference>
<dbReference type="Proteomes" id="UP000184130">
    <property type="component" value="Unassembled WGS sequence"/>
</dbReference>
<protein>
    <submittedName>
        <fullName evidence="13">ABC-type bacteriocin/lantibiotic exporter, contains an N-terminal double-glycine peptidase domain</fullName>
    </submittedName>
</protein>
<accession>A0A1M6VC02</accession>
<dbReference type="SMART" id="SM00382">
    <property type="entry name" value="AAA"/>
    <property type="match status" value="1"/>
</dbReference>
<organism evidence="13 14">
    <name type="scientific">Xylanibacter ruminicola</name>
    <name type="common">Prevotella ruminicola</name>
    <dbReference type="NCBI Taxonomy" id="839"/>
    <lineage>
        <taxon>Bacteria</taxon>
        <taxon>Pseudomonadati</taxon>
        <taxon>Bacteroidota</taxon>
        <taxon>Bacteroidia</taxon>
        <taxon>Bacteroidales</taxon>
        <taxon>Prevotellaceae</taxon>
        <taxon>Xylanibacter</taxon>
    </lineage>
</organism>
<dbReference type="GO" id="GO:0034040">
    <property type="term" value="F:ATPase-coupled lipid transmembrane transporter activity"/>
    <property type="evidence" value="ECO:0007669"/>
    <property type="project" value="TreeGrafter"/>
</dbReference>
<keyword evidence="6" id="KW-0067">ATP-binding</keyword>
<keyword evidence="5" id="KW-0547">Nucleotide-binding</keyword>
<feature type="transmembrane region" description="Helical" evidence="10">
    <location>
        <begin position="146"/>
        <end position="164"/>
    </location>
</feature>
<evidence type="ECO:0000256" key="6">
    <source>
        <dbReference type="ARBA" id="ARBA00022840"/>
    </source>
</evidence>
<dbReference type="GO" id="GO:0005886">
    <property type="term" value="C:plasma membrane"/>
    <property type="evidence" value="ECO:0007669"/>
    <property type="project" value="UniProtKB-SubCell"/>
</dbReference>
<evidence type="ECO:0000313" key="14">
    <source>
        <dbReference type="Proteomes" id="UP000184130"/>
    </source>
</evidence>
<evidence type="ECO:0000256" key="8">
    <source>
        <dbReference type="ARBA" id="ARBA00023136"/>
    </source>
</evidence>
<dbReference type="InterPro" id="IPR036640">
    <property type="entry name" value="ABC1_TM_sf"/>
</dbReference>
<dbReference type="EMBL" id="FRBD01000012">
    <property type="protein sequence ID" value="SHK78988.1"/>
    <property type="molecule type" value="Genomic_DNA"/>
</dbReference>
<dbReference type="SUPFAM" id="SSF52540">
    <property type="entry name" value="P-loop containing nucleoside triphosphate hydrolases"/>
    <property type="match status" value="1"/>
</dbReference>
<dbReference type="PANTHER" id="PTHR24221">
    <property type="entry name" value="ATP-BINDING CASSETTE SUB-FAMILY B"/>
    <property type="match status" value="1"/>
</dbReference>
<dbReference type="GO" id="GO:0016887">
    <property type="term" value="F:ATP hydrolysis activity"/>
    <property type="evidence" value="ECO:0007669"/>
    <property type="project" value="InterPro"/>
</dbReference>
<dbReference type="InterPro" id="IPR039421">
    <property type="entry name" value="Type_1_exporter"/>
</dbReference>
<evidence type="ECO:0000259" key="11">
    <source>
        <dbReference type="PROSITE" id="PS50893"/>
    </source>
</evidence>
<dbReference type="GO" id="GO:0140359">
    <property type="term" value="F:ABC-type transporter activity"/>
    <property type="evidence" value="ECO:0007669"/>
    <property type="project" value="InterPro"/>
</dbReference>
<feature type="domain" description="ABC transmembrane type-1" evidence="12">
    <location>
        <begin position="33"/>
        <end position="302"/>
    </location>
</feature>
<reference evidence="13 14" key="1">
    <citation type="submission" date="2016-11" db="EMBL/GenBank/DDBJ databases">
        <authorList>
            <person name="Jaros S."/>
            <person name="Januszkiewicz K."/>
            <person name="Wedrychowicz H."/>
        </authorList>
    </citation>
    <scope>NUCLEOTIDE SEQUENCE [LARGE SCALE GENOMIC DNA]</scope>
    <source>
        <strain evidence="13 14">KHT3</strain>
    </source>
</reference>
<dbReference type="OrthoDB" id="9760358at2"/>
<evidence type="ECO:0000313" key="13">
    <source>
        <dbReference type="EMBL" id="SHK78988.1"/>
    </source>
</evidence>
<feature type="transmembrane region" description="Helical" evidence="10">
    <location>
        <begin position="170"/>
        <end position="189"/>
    </location>
</feature>
<sequence length="585" mass="65499">MKMDSKRNNQQQGNASTTALIAHYMKGSMGFIVFTLLLYVIDMASYLLPPFFQQVFTDNIITMKNPEWYTPMMILYIMLFVVELTAWLFINSHLKKHYSKLNIIASSRFISSILQIPMSVIDRYSSGELVARYSSIAKISKTIDSFLPTIVLCLRPFLCAWLMMLYSWKLGLIVVFSMVVLVIVMRVTASSLKQKAKGMEVTDAELQSVTMTGIKNMETIKSMGAEHVFFEKWDATYVNSLNARVRSNMSMIIVGSAPLLALHLCNALILCLGAWYILQGELTPGMLLATQGLASSIIFPINKTIKATQAIFKSHAAMERLEEVEAEVKEQTMQIPDEEAESKQTKLRGEIELRDVTFGYNRNLPPVLSHFSLKIEAGQSVAFVGFSGCGKSTIAKLISGLYEPWEGEILLDGVPMKQVNRALLINSLAVVNQDITLFEGSIADNIKMWDESIEDFAMVMAANDAQIHKEIAERPGAYKARMSENGKNFSGGQRQRIEIATALAKDPTILVLDEATSALDPKTEELVMQHISNMGITQVMVAHRLSTIRDCNQIYVMENGQILQHGTHSELMQQEGLYSKLMKYA</sequence>
<dbReference type="Gene3D" id="3.40.50.300">
    <property type="entry name" value="P-loop containing nucleotide triphosphate hydrolases"/>
    <property type="match status" value="1"/>
</dbReference>
<feature type="transmembrane region" description="Helical" evidence="10">
    <location>
        <begin position="252"/>
        <end position="278"/>
    </location>
</feature>
<dbReference type="AlphaFoldDB" id="A0A1M6VC02"/>
<keyword evidence="3" id="KW-1003">Cell membrane</keyword>
<dbReference type="Pfam" id="PF00664">
    <property type="entry name" value="ABC_membrane"/>
    <property type="match status" value="1"/>
</dbReference>
<dbReference type="InterPro" id="IPR011527">
    <property type="entry name" value="ABC1_TM_dom"/>
</dbReference>
<dbReference type="InterPro" id="IPR027417">
    <property type="entry name" value="P-loop_NTPase"/>
</dbReference>
<dbReference type="InterPro" id="IPR003593">
    <property type="entry name" value="AAA+_ATPase"/>
</dbReference>
<dbReference type="InterPro" id="IPR003439">
    <property type="entry name" value="ABC_transporter-like_ATP-bd"/>
</dbReference>
<feature type="transmembrane region" description="Helical" evidence="10">
    <location>
        <begin position="68"/>
        <end position="90"/>
    </location>
</feature>
<keyword evidence="8 10" id="KW-0472">Membrane</keyword>
<dbReference type="PROSITE" id="PS00211">
    <property type="entry name" value="ABC_TRANSPORTER_1"/>
    <property type="match status" value="1"/>
</dbReference>
<evidence type="ECO:0000256" key="3">
    <source>
        <dbReference type="ARBA" id="ARBA00022475"/>
    </source>
</evidence>
<evidence type="ECO:0000256" key="4">
    <source>
        <dbReference type="ARBA" id="ARBA00022692"/>
    </source>
</evidence>
<keyword evidence="2" id="KW-0813">Transport</keyword>
<keyword evidence="9" id="KW-0175">Coiled coil</keyword>
<evidence type="ECO:0000256" key="5">
    <source>
        <dbReference type="ARBA" id="ARBA00022741"/>
    </source>
</evidence>
<feature type="transmembrane region" description="Helical" evidence="10">
    <location>
        <begin position="29"/>
        <end position="48"/>
    </location>
</feature>
<evidence type="ECO:0000259" key="12">
    <source>
        <dbReference type="PROSITE" id="PS50929"/>
    </source>
</evidence>
<evidence type="ECO:0000256" key="10">
    <source>
        <dbReference type="SAM" id="Phobius"/>
    </source>
</evidence>
<dbReference type="FunFam" id="3.40.50.300:FF:000299">
    <property type="entry name" value="ABC transporter ATP-binding protein/permease"/>
    <property type="match status" value="1"/>
</dbReference>
<evidence type="ECO:0000256" key="2">
    <source>
        <dbReference type="ARBA" id="ARBA00022448"/>
    </source>
</evidence>
<evidence type="ECO:0000256" key="9">
    <source>
        <dbReference type="SAM" id="Coils"/>
    </source>
</evidence>
<proteinExistence type="predicted"/>
<comment type="subcellular location">
    <subcellularLocation>
        <location evidence="1">Cell membrane</location>
        <topology evidence="1">Multi-pass membrane protein</topology>
    </subcellularLocation>
</comment>
<evidence type="ECO:0000256" key="1">
    <source>
        <dbReference type="ARBA" id="ARBA00004651"/>
    </source>
</evidence>
<name>A0A1M6VC02_XYLRU</name>
<feature type="coiled-coil region" evidence="9">
    <location>
        <begin position="314"/>
        <end position="341"/>
    </location>
</feature>